<keyword evidence="2" id="KW-1185">Reference proteome</keyword>
<dbReference type="STRING" id="1075417.SAMN05421823_102365"/>
<evidence type="ECO:0000313" key="2">
    <source>
        <dbReference type="Proteomes" id="UP000198510"/>
    </source>
</evidence>
<sequence>MKPGTIGRIRNKSALCVFMYEIGTQTVMVGLFNKPASE</sequence>
<organism evidence="1 2">
    <name type="scientific">Catalinimonas alkaloidigena</name>
    <dbReference type="NCBI Taxonomy" id="1075417"/>
    <lineage>
        <taxon>Bacteria</taxon>
        <taxon>Pseudomonadati</taxon>
        <taxon>Bacteroidota</taxon>
        <taxon>Cytophagia</taxon>
        <taxon>Cytophagales</taxon>
        <taxon>Catalimonadaceae</taxon>
        <taxon>Catalinimonas</taxon>
    </lineage>
</organism>
<name>A0A1G9ANR0_9BACT</name>
<evidence type="ECO:0000313" key="1">
    <source>
        <dbReference type="EMBL" id="SDK29016.1"/>
    </source>
</evidence>
<gene>
    <name evidence="1" type="ORF">SAMN05421823_102365</name>
</gene>
<reference evidence="1 2" key="1">
    <citation type="submission" date="2016-10" db="EMBL/GenBank/DDBJ databases">
        <authorList>
            <person name="de Groot N.N."/>
        </authorList>
    </citation>
    <scope>NUCLEOTIDE SEQUENCE [LARGE SCALE GENOMIC DNA]</scope>
    <source>
        <strain evidence="1 2">DSM 25186</strain>
    </source>
</reference>
<accession>A0A1G9ANR0</accession>
<dbReference type="AlphaFoldDB" id="A0A1G9ANR0"/>
<protein>
    <submittedName>
        <fullName evidence="1">Uncharacterized protein</fullName>
    </submittedName>
</protein>
<dbReference type="EMBL" id="FNFO01000002">
    <property type="protein sequence ID" value="SDK29016.1"/>
    <property type="molecule type" value="Genomic_DNA"/>
</dbReference>
<proteinExistence type="predicted"/>
<dbReference type="Proteomes" id="UP000198510">
    <property type="component" value="Unassembled WGS sequence"/>
</dbReference>